<feature type="compositionally biased region" description="Polar residues" evidence="1">
    <location>
        <begin position="185"/>
        <end position="199"/>
    </location>
</feature>
<dbReference type="AlphaFoldDB" id="A0ABD3HGX3"/>
<keyword evidence="3" id="KW-1185">Reference proteome</keyword>
<name>A0ABD3HGX3_9MARC</name>
<gene>
    <name evidence="2" type="ORF">R1sor_016460</name>
</gene>
<sequence>MNLSDEDGVLDESQSGGRLHLSGITAERDVGKKKIEEDYALIAADHGLFCYKVFNRNHYGDEVILCVHNPVTDFSKRIIVPYSFEEGMVDRSSDSVLGNGSNRDRQLCRDTRSALDRMSVIQALKLWLWVTLLTFRRVLGHVVDVVEQHQHEAVGNREYNRQVDEAVYSDSSDESVRTAEAEGLSDNNSTTEDSMVTTGNREEPGQQELESNASMIPALPDDVTRYSVWPNLRSTEQPDPTLLWQLRLISHEWRRFIEETPEWCALEVVRITNERYRQETVGRPMTVAERMRIELSAIEE</sequence>
<feature type="region of interest" description="Disordered" evidence="1">
    <location>
        <begin position="166"/>
        <end position="207"/>
    </location>
</feature>
<dbReference type="Proteomes" id="UP001633002">
    <property type="component" value="Unassembled WGS sequence"/>
</dbReference>
<protein>
    <recommendedName>
        <fullName evidence="4">F-box domain-containing protein</fullName>
    </recommendedName>
</protein>
<evidence type="ECO:0000313" key="3">
    <source>
        <dbReference type="Proteomes" id="UP001633002"/>
    </source>
</evidence>
<dbReference type="EMBL" id="JBJQOH010000004">
    <property type="protein sequence ID" value="KAL3690151.1"/>
    <property type="molecule type" value="Genomic_DNA"/>
</dbReference>
<reference evidence="2 3" key="1">
    <citation type="submission" date="2024-09" db="EMBL/GenBank/DDBJ databases">
        <title>Chromosome-scale assembly of Riccia sorocarpa.</title>
        <authorList>
            <person name="Paukszto L."/>
        </authorList>
    </citation>
    <scope>NUCLEOTIDE SEQUENCE [LARGE SCALE GENOMIC DNA]</scope>
    <source>
        <strain evidence="2">LP-2024</strain>
        <tissue evidence="2">Aerial parts of the thallus</tissue>
    </source>
</reference>
<proteinExistence type="predicted"/>
<evidence type="ECO:0008006" key="4">
    <source>
        <dbReference type="Google" id="ProtNLM"/>
    </source>
</evidence>
<accession>A0ABD3HGX3</accession>
<evidence type="ECO:0000256" key="1">
    <source>
        <dbReference type="SAM" id="MobiDB-lite"/>
    </source>
</evidence>
<evidence type="ECO:0000313" key="2">
    <source>
        <dbReference type="EMBL" id="KAL3690151.1"/>
    </source>
</evidence>
<organism evidence="2 3">
    <name type="scientific">Riccia sorocarpa</name>
    <dbReference type="NCBI Taxonomy" id="122646"/>
    <lineage>
        <taxon>Eukaryota</taxon>
        <taxon>Viridiplantae</taxon>
        <taxon>Streptophyta</taxon>
        <taxon>Embryophyta</taxon>
        <taxon>Marchantiophyta</taxon>
        <taxon>Marchantiopsida</taxon>
        <taxon>Marchantiidae</taxon>
        <taxon>Marchantiales</taxon>
        <taxon>Ricciaceae</taxon>
        <taxon>Riccia</taxon>
    </lineage>
</organism>
<comment type="caution">
    <text evidence="2">The sequence shown here is derived from an EMBL/GenBank/DDBJ whole genome shotgun (WGS) entry which is preliminary data.</text>
</comment>